<dbReference type="EMBL" id="CAICTM010001047">
    <property type="protein sequence ID" value="CAB9519807.1"/>
    <property type="molecule type" value="Genomic_DNA"/>
</dbReference>
<dbReference type="Proteomes" id="UP001153069">
    <property type="component" value="Unassembled WGS sequence"/>
</dbReference>
<proteinExistence type="predicted"/>
<sequence length="401" mass="46119">MCLSNPSTAGEELRHRKSGSVSPTSVISETSFPIQQLQEKEEVKQQKPTNVRDKNAIQKLFTSKEESHVFHVHKILGVTALISYVYRFAHLGDNDGNFGPNIGTLVFIFHHWFLNGSSFVFAIPHRRIRDGGFRIWPEYRWHSLMFATRNLAGMLLIWYEQTRQVTQPHYFMDWLIVLGTCAGADYGSYLQGDSRSNTVRGTTYSDPYGKWFASEMQFNLTALSLIGARRYTMHLVGVVIIQLNSFLMTLRRKNVASHEVLTAGYGLLLVIGFWIGVMEDDYTELMYPVGTIGSMAVILRMGPLHLNKYILWTVLWLALHVIRTYDLVHVGYNVFWLCAFVVTKFIATALGMRKRSQELKATSNDGSMVQNRMVYTAFISYAFLGAYMYYRNIYLEELWEE</sequence>
<name>A0A9N8HP28_9STRA</name>
<accession>A0A9N8HP28</accession>
<feature type="transmembrane region" description="Helical" evidence="2">
    <location>
        <begin position="101"/>
        <end position="123"/>
    </location>
</feature>
<keyword evidence="2" id="KW-0812">Transmembrane</keyword>
<feature type="region of interest" description="Disordered" evidence="1">
    <location>
        <begin position="1"/>
        <end position="26"/>
    </location>
</feature>
<evidence type="ECO:0000256" key="1">
    <source>
        <dbReference type="SAM" id="MobiDB-lite"/>
    </source>
</evidence>
<keyword evidence="4" id="KW-1185">Reference proteome</keyword>
<feature type="transmembrane region" description="Helical" evidence="2">
    <location>
        <begin position="334"/>
        <end position="352"/>
    </location>
</feature>
<evidence type="ECO:0000313" key="4">
    <source>
        <dbReference type="Proteomes" id="UP001153069"/>
    </source>
</evidence>
<evidence type="ECO:0000256" key="2">
    <source>
        <dbReference type="SAM" id="Phobius"/>
    </source>
</evidence>
<dbReference type="AlphaFoldDB" id="A0A9N8HP28"/>
<keyword evidence="2" id="KW-1133">Transmembrane helix</keyword>
<keyword evidence="2" id="KW-0472">Membrane</keyword>
<protein>
    <submittedName>
        <fullName evidence="3">Uncharacterized protein</fullName>
    </submittedName>
</protein>
<evidence type="ECO:0000313" key="3">
    <source>
        <dbReference type="EMBL" id="CAB9519807.1"/>
    </source>
</evidence>
<organism evidence="3 4">
    <name type="scientific">Seminavis robusta</name>
    <dbReference type="NCBI Taxonomy" id="568900"/>
    <lineage>
        <taxon>Eukaryota</taxon>
        <taxon>Sar</taxon>
        <taxon>Stramenopiles</taxon>
        <taxon>Ochrophyta</taxon>
        <taxon>Bacillariophyta</taxon>
        <taxon>Bacillariophyceae</taxon>
        <taxon>Bacillariophycidae</taxon>
        <taxon>Naviculales</taxon>
        <taxon>Naviculaceae</taxon>
        <taxon>Seminavis</taxon>
    </lineage>
</organism>
<feature type="transmembrane region" description="Helical" evidence="2">
    <location>
        <begin position="260"/>
        <end position="279"/>
    </location>
</feature>
<feature type="transmembrane region" description="Helical" evidence="2">
    <location>
        <begin position="373"/>
        <end position="390"/>
    </location>
</feature>
<feature type="transmembrane region" description="Helical" evidence="2">
    <location>
        <begin position="69"/>
        <end position="89"/>
    </location>
</feature>
<comment type="caution">
    <text evidence="3">The sequence shown here is derived from an EMBL/GenBank/DDBJ whole genome shotgun (WGS) entry which is preliminary data.</text>
</comment>
<reference evidence="3" key="1">
    <citation type="submission" date="2020-06" db="EMBL/GenBank/DDBJ databases">
        <authorList>
            <consortium name="Plant Systems Biology data submission"/>
        </authorList>
    </citation>
    <scope>NUCLEOTIDE SEQUENCE</scope>
    <source>
        <strain evidence="3">D6</strain>
    </source>
</reference>
<gene>
    <name evidence="3" type="ORF">SEMRO_1049_G235330.1</name>
</gene>